<keyword evidence="3 6" id="KW-0223">Dioxygenase</keyword>
<organism evidence="6 7">
    <name type="scientific">Alcaligenes endophyticus</name>
    <dbReference type="NCBI Taxonomy" id="1929088"/>
    <lineage>
        <taxon>Bacteria</taxon>
        <taxon>Pseudomonadati</taxon>
        <taxon>Pseudomonadota</taxon>
        <taxon>Betaproteobacteria</taxon>
        <taxon>Burkholderiales</taxon>
        <taxon>Alcaligenaceae</taxon>
        <taxon>Alcaligenes</taxon>
    </lineage>
</organism>
<accession>A0ABT8ELF5</accession>
<keyword evidence="5" id="KW-0408">Iron</keyword>
<evidence type="ECO:0000256" key="4">
    <source>
        <dbReference type="ARBA" id="ARBA00023002"/>
    </source>
</evidence>
<keyword evidence="2" id="KW-0479">Metal-binding</keyword>
<dbReference type="InterPro" id="IPR014710">
    <property type="entry name" value="RmlC-like_jellyroll"/>
</dbReference>
<dbReference type="CDD" id="cd10548">
    <property type="entry name" value="cupin_CDO"/>
    <property type="match status" value="1"/>
</dbReference>
<evidence type="ECO:0000256" key="3">
    <source>
        <dbReference type="ARBA" id="ARBA00022964"/>
    </source>
</evidence>
<evidence type="ECO:0000256" key="5">
    <source>
        <dbReference type="ARBA" id="ARBA00023004"/>
    </source>
</evidence>
<keyword evidence="7" id="KW-1185">Reference proteome</keyword>
<reference evidence="6" key="1">
    <citation type="submission" date="2021-11" db="EMBL/GenBank/DDBJ databases">
        <title>Draft genome sequence of Alcaligenes endophyticus type strain CCUG 75668T.</title>
        <authorList>
            <person name="Salva-Serra F."/>
            <person name="Duran R.E."/>
            <person name="Seeger M."/>
            <person name="Moore E.R.B."/>
            <person name="Jaen-Luchoro D."/>
        </authorList>
    </citation>
    <scope>NUCLEOTIDE SEQUENCE</scope>
    <source>
        <strain evidence="6">CCUG 75668</strain>
    </source>
</reference>
<dbReference type="RefSeq" id="WP_266122875.1">
    <property type="nucleotide sequence ID" value="NZ_JAJHNU010000003.1"/>
</dbReference>
<dbReference type="Pfam" id="PF05995">
    <property type="entry name" value="CDO_I"/>
    <property type="match status" value="1"/>
</dbReference>
<gene>
    <name evidence="6" type="ORF">LMS43_12560</name>
</gene>
<name>A0ABT8ELF5_9BURK</name>
<proteinExistence type="inferred from homology"/>
<protein>
    <submittedName>
        <fullName evidence="6">Cysteine dioxygenase</fullName>
    </submittedName>
</protein>
<dbReference type="GO" id="GO:0051213">
    <property type="term" value="F:dioxygenase activity"/>
    <property type="evidence" value="ECO:0007669"/>
    <property type="project" value="UniProtKB-KW"/>
</dbReference>
<evidence type="ECO:0000313" key="6">
    <source>
        <dbReference type="EMBL" id="MDN4122122.1"/>
    </source>
</evidence>
<dbReference type="PANTHER" id="PTHR12918:SF1">
    <property type="entry name" value="CYSTEINE DIOXYGENASE TYPE 1"/>
    <property type="match status" value="1"/>
</dbReference>
<dbReference type="Gene3D" id="2.60.120.10">
    <property type="entry name" value="Jelly Rolls"/>
    <property type="match status" value="1"/>
</dbReference>
<keyword evidence="4" id="KW-0560">Oxidoreductase</keyword>
<evidence type="ECO:0000256" key="2">
    <source>
        <dbReference type="ARBA" id="ARBA00022723"/>
    </source>
</evidence>
<dbReference type="InterPro" id="IPR011051">
    <property type="entry name" value="RmlC_Cupin_sf"/>
</dbReference>
<dbReference type="Proteomes" id="UP001168613">
    <property type="component" value="Unassembled WGS sequence"/>
</dbReference>
<dbReference type="SUPFAM" id="SSF51182">
    <property type="entry name" value="RmlC-like cupins"/>
    <property type="match status" value="1"/>
</dbReference>
<dbReference type="InterPro" id="IPR010300">
    <property type="entry name" value="CDO_1"/>
</dbReference>
<evidence type="ECO:0000256" key="1">
    <source>
        <dbReference type="ARBA" id="ARBA00006622"/>
    </source>
</evidence>
<dbReference type="PANTHER" id="PTHR12918">
    <property type="entry name" value="CYSTEINE DIOXYGENASE"/>
    <property type="match status" value="1"/>
</dbReference>
<dbReference type="EMBL" id="JAJHNU010000003">
    <property type="protein sequence ID" value="MDN4122122.1"/>
    <property type="molecule type" value="Genomic_DNA"/>
</dbReference>
<comment type="similarity">
    <text evidence="1">Belongs to the cysteine dioxygenase family.</text>
</comment>
<comment type="caution">
    <text evidence="6">The sequence shown here is derived from an EMBL/GenBank/DDBJ whole genome shotgun (WGS) entry which is preliminary data.</text>
</comment>
<sequence length="185" mass="21031">MNKLRFSRFIEHIHHALREAQNDEAAILARIEPLVADLVKHDDWLEEKYTQTHPDYYQQYCLYICPENHFSVVSFVWGPGQHTPVHDHTVWGVIGMLRGAEIGTRYERLANGQYAPVSENRLEAGMTECVSPTIGDIHKVTNAYADRSSISIHIYGADIGKVSRHVYIPESGEIKKFISGYAPLP</sequence>
<evidence type="ECO:0000313" key="7">
    <source>
        <dbReference type="Proteomes" id="UP001168613"/>
    </source>
</evidence>